<name>A0A2H0URC8_9BACT</name>
<proteinExistence type="predicted"/>
<sequence>MKFFEKKSWLIIKTSIALISVFFFTTLVARGGWFSNGGNPPNNQPPFPITVGSDLDSLGEAQIKSGKLVVNSNVSNPGKIGLLVLGSDTSGKVGVGTNVPGQAKLDVAGNVGIDNDGIIIPRNKIVLEGFSLKKITQSGTDSMTWSPQRAWMTLSGTPVDSPSCSSIRSSDRPGPCPPGFQTYVSNQCLKARDSSTGNDYVIAVSVCYK</sequence>
<dbReference type="AlphaFoldDB" id="A0A2H0URC8"/>
<gene>
    <name evidence="1" type="ORF">COU07_03590</name>
</gene>
<organism evidence="1 2">
    <name type="scientific">Candidatus Harrisonbacteria bacterium CG10_big_fil_rev_8_21_14_0_10_40_38</name>
    <dbReference type="NCBI Taxonomy" id="1974583"/>
    <lineage>
        <taxon>Bacteria</taxon>
        <taxon>Candidatus Harrisoniibacteriota</taxon>
    </lineage>
</organism>
<protein>
    <submittedName>
        <fullName evidence="1">Uncharacterized protein</fullName>
    </submittedName>
</protein>
<accession>A0A2H0URC8</accession>
<dbReference type="EMBL" id="PFAZ01000009">
    <property type="protein sequence ID" value="PIR88950.1"/>
    <property type="molecule type" value="Genomic_DNA"/>
</dbReference>
<comment type="caution">
    <text evidence="1">The sequence shown here is derived from an EMBL/GenBank/DDBJ whole genome shotgun (WGS) entry which is preliminary data.</text>
</comment>
<evidence type="ECO:0000313" key="1">
    <source>
        <dbReference type="EMBL" id="PIR88950.1"/>
    </source>
</evidence>
<dbReference type="Proteomes" id="UP000231157">
    <property type="component" value="Unassembled WGS sequence"/>
</dbReference>
<reference evidence="2" key="1">
    <citation type="submission" date="2017-09" db="EMBL/GenBank/DDBJ databases">
        <title>Depth-based differentiation of microbial function through sediment-hosted aquifers and enrichment of novel symbionts in the deep terrestrial subsurface.</title>
        <authorList>
            <person name="Probst A.J."/>
            <person name="Ladd B."/>
            <person name="Jarett J.K."/>
            <person name="Geller-Mcgrath D.E."/>
            <person name="Sieber C.M.K."/>
            <person name="Emerson J.B."/>
            <person name="Anantharaman K."/>
            <person name="Thomas B.C."/>
            <person name="Malmstrom R."/>
            <person name="Stieglmeier M."/>
            <person name="Klingl A."/>
            <person name="Woyke T."/>
            <person name="Ryan C.M."/>
            <person name="Banfield J.F."/>
        </authorList>
    </citation>
    <scope>NUCLEOTIDE SEQUENCE [LARGE SCALE GENOMIC DNA]</scope>
</reference>
<evidence type="ECO:0000313" key="2">
    <source>
        <dbReference type="Proteomes" id="UP000231157"/>
    </source>
</evidence>